<feature type="region of interest" description="Disordered" evidence="1">
    <location>
        <begin position="66"/>
        <end position="128"/>
    </location>
</feature>
<dbReference type="RefSeq" id="XP_062694746.1">
    <property type="nucleotide sequence ID" value="XM_062838851.1"/>
</dbReference>
<gene>
    <name evidence="2" type="ORF">B0T23DRAFT_404047</name>
</gene>
<feature type="compositionally biased region" description="Basic and acidic residues" evidence="1">
    <location>
        <begin position="108"/>
        <end position="123"/>
    </location>
</feature>
<dbReference type="GeneID" id="87876473"/>
<feature type="region of interest" description="Disordered" evidence="1">
    <location>
        <begin position="23"/>
        <end position="45"/>
    </location>
</feature>
<dbReference type="Proteomes" id="UP001285908">
    <property type="component" value="Unassembled WGS sequence"/>
</dbReference>
<reference evidence="2 3" key="1">
    <citation type="journal article" date="2023" name="Mol. Phylogenet. Evol.">
        <title>Genome-scale phylogeny and comparative genomics of the fungal order Sordariales.</title>
        <authorList>
            <person name="Hensen N."/>
            <person name="Bonometti L."/>
            <person name="Westerberg I."/>
            <person name="Brannstrom I.O."/>
            <person name="Guillou S."/>
            <person name="Cros-Aarteil S."/>
            <person name="Calhoun S."/>
            <person name="Haridas S."/>
            <person name="Kuo A."/>
            <person name="Mondo S."/>
            <person name="Pangilinan J."/>
            <person name="Riley R."/>
            <person name="LaButti K."/>
            <person name="Andreopoulos B."/>
            <person name="Lipzen A."/>
            <person name="Chen C."/>
            <person name="Yan M."/>
            <person name="Daum C."/>
            <person name="Ng V."/>
            <person name="Clum A."/>
            <person name="Steindorff A."/>
            <person name="Ohm R.A."/>
            <person name="Martin F."/>
            <person name="Silar P."/>
            <person name="Natvig D.O."/>
            <person name="Lalanne C."/>
            <person name="Gautier V."/>
            <person name="Ament-Velasquez S.L."/>
            <person name="Kruys A."/>
            <person name="Hutchinson M.I."/>
            <person name="Powell A.J."/>
            <person name="Barry K."/>
            <person name="Miller A.N."/>
            <person name="Grigoriev I.V."/>
            <person name="Debuchy R."/>
            <person name="Gladieux P."/>
            <person name="Hiltunen Thoren M."/>
            <person name="Johannesson H."/>
        </authorList>
    </citation>
    <scope>NUCLEOTIDE SEQUENCE [LARGE SCALE GENOMIC DNA]</scope>
    <source>
        <strain evidence="2 3">FGSC 10403</strain>
    </source>
</reference>
<dbReference type="EMBL" id="JAULSX010000003">
    <property type="protein sequence ID" value="KAK3495317.1"/>
    <property type="molecule type" value="Genomic_DNA"/>
</dbReference>
<comment type="caution">
    <text evidence="2">The sequence shown here is derived from an EMBL/GenBank/DDBJ whole genome shotgun (WGS) entry which is preliminary data.</text>
</comment>
<evidence type="ECO:0000313" key="3">
    <source>
        <dbReference type="Proteomes" id="UP001285908"/>
    </source>
</evidence>
<organism evidence="2 3">
    <name type="scientific">Neurospora hispaniola</name>
    <dbReference type="NCBI Taxonomy" id="588809"/>
    <lineage>
        <taxon>Eukaryota</taxon>
        <taxon>Fungi</taxon>
        <taxon>Dikarya</taxon>
        <taxon>Ascomycota</taxon>
        <taxon>Pezizomycotina</taxon>
        <taxon>Sordariomycetes</taxon>
        <taxon>Sordariomycetidae</taxon>
        <taxon>Sordariales</taxon>
        <taxon>Sordariaceae</taxon>
        <taxon>Neurospora</taxon>
    </lineage>
</organism>
<keyword evidence="3" id="KW-1185">Reference proteome</keyword>
<sequence>MEAFSKDWADFTADDERLLPVTVSWSASHNDAESSERGSYEDGGYDEGSNLLFELDNVGRDTGSGLFGGSFSDQTTHAPSLSQSNSFLNDQGGSLRIPSEVLPNDHSYSSHDEIASPNDDPHAGQDNGDLVQYLLSEGDVDHARAVTGTSTGSDQNNGSNASLDGVSLVDELVSIWGGYALPSLNTGRALNTDNTIKTHNTTSINTNSTIYISNTISTSNTINTGITIDDDEIFVPTDNGNFGADYNELSIGGEEITQQLKPDNLASVPSDGYDHFADEQFLDMPSDFQLPSNGLEVGSRPEAPGSDIQNPLEIADDEVEHGFHGPHVSGTPAYRNISSTTATVQESQTFDSHDTEAQVYVSYAEVELIIPAPRKAISPQPGTSKCFECLANRTSQEFKKLVLWRLQRGLYSCTGCYVGAGPIPNVLDERCREKQRERRRRVAAEANGEIYVPGGGQEDVEAGFGTAASEAQSTPSLPKRDASAMAGGSDVVEGTAKKARLTKKVADETSEPIQRPGSPKRKMKGWGQPPAEL</sequence>
<evidence type="ECO:0000256" key="1">
    <source>
        <dbReference type="SAM" id="MobiDB-lite"/>
    </source>
</evidence>
<name>A0AAJ0IB65_9PEZI</name>
<accession>A0AAJ0IB65</accession>
<feature type="region of interest" description="Disordered" evidence="1">
    <location>
        <begin position="466"/>
        <end position="533"/>
    </location>
</feature>
<evidence type="ECO:0000313" key="2">
    <source>
        <dbReference type="EMBL" id="KAK3495317.1"/>
    </source>
</evidence>
<proteinExistence type="predicted"/>
<protein>
    <submittedName>
        <fullName evidence="2">Uncharacterized protein</fullName>
    </submittedName>
</protein>
<feature type="compositionally biased region" description="Basic and acidic residues" evidence="1">
    <location>
        <begin position="30"/>
        <end position="40"/>
    </location>
</feature>
<dbReference type="AlphaFoldDB" id="A0AAJ0IB65"/>
<feature type="compositionally biased region" description="Polar residues" evidence="1">
    <location>
        <begin position="71"/>
        <end position="92"/>
    </location>
</feature>